<dbReference type="Proteomes" id="UP001487740">
    <property type="component" value="Unassembled WGS sequence"/>
</dbReference>
<reference evidence="1 2" key="1">
    <citation type="submission" date="2023-03" db="EMBL/GenBank/DDBJ databases">
        <title>High-quality genome of Scylla paramamosain provides insights in environmental adaptation.</title>
        <authorList>
            <person name="Zhang L."/>
        </authorList>
    </citation>
    <scope>NUCLEOTIDE SEQUENCE [LARGE SCALE GENOMIC DNA]</scope>
    <source>
        <strain evidence="1">LZ_2023a</strain>
        <tissue evidence="1">Muscle</tissue>
    </source>
</reference>
<name>A0AAW0TVL8_SCYPA</name>
<protein>
    <submittedName>
        <fullName evidence="1">Uncharacterized protein</fullName>
    </submittedName>
</protein>
<organism evidence="1 2">
    <name type="scientific">Scylla paramamosain</name>
    <name type="common">Mud crab</name>
    <dbReference type="NCBI Taxonomy" id="85552"/>
    <lineage>
        <taxon>Eukaryota</taxon>
        <taxon>Metazoa</taxon>
        <taxon>Ecdysozoa</taxon>
        <taxon>Arthropoda</taxon>
        <taxon>Crustacea</taxon>
        <taxon>Multicrustacea</taxon>
        <taxon>Malacostraca</taxon>
        <taxon>Eumalacostraca</taxon>
        <taxon>Eucarida</taxon>
        <taxon>Decapoda</taxon>
        <taxon>Pleocyemata</taxon>
        <taxon>Brachyura</taxon>
        <taxon>Eubrachyura</taxon>
        <taxon>Portunoidea</taxon>
        <taxon>Portunidae</taxon>
        <taxon>Portuninae</taxon>
        <taxon>Scylla</taxon>
    </lineage>
</organism>
<proteinExistence type="predicted"/>
<evidence type="ECO:0000313" key="2">
    <source>
        <dbReference type="Proteomes" id="UP001487740"/>
    </source>
</evidence>
<comment type="caution">
    <text evidence="1">The sequence shown here is derived from an EMBL/GenBank/DDBJ whole genome shotgun (WGS) entry which is preliminary data.</text>
</comment>
<dbReference type="EMBL" id="JARAKH010000025">
    <property type="protein sequence ID" value="KAK8390711.1"/>
    <property type="molecule type" value="Genomic_DNA"/>
</dbReference>
<keyword evidence="2" id="KW-1185">Reference proteome</keyword>
<dbReference type="AlphaFoldDB" id="A0AAW0TVL8"/>
<sequence>MSFLANPVVSMRWFINSICTGDGEKAHHLMYTLSAVGINMTPKTILAFIGVVGNNLKSSLINILKTGWWDMYTDLGADALVGKGDSSSTDAKFAYVASRKNIFIMEEVGYQGSVKEKKSHQSGVGGGGGCADVTEDKMSSLDSQGIIKGFRRYCLDGRGGDFTKRIETTTSQDDDEQAPSHKQICIINSKTLDTLQVCIDRAKSGGVWGLVNSALRSVLFLNAAFKRTVWRGVYSQDDAR</sequence>
<accession>A0AAW0TVL8</accession>
<evidence type="ECO:0000313" key="1">
    <source>
        <dbReference type="EMBL" id="KAK8390711.1"/>
    </source>
</evidence>
<gene>
    <name evidence="1" type="ORF">O3P69_010427</name>
</gene>